<evidence type="ECO:0000256" key="2">
    <source>
        <dbReference type="SAM" id="Phobius"/>
    </source>
</evidence>
<reference evidence="3" key="1">
    <citation type="submission" date="2020-10" db="EMBL/GenBank/DDBJ databases">
        <title>Unveiling of a novel bifunctional photoreceptor, Dualchrome1, isolated from a cosmopolitan green alga.</title>
        <authorList>
            <person name="Suzuki S."/>
            <person name="Kawachi M."/>
        </authorList>
    </citation>
    <scope>NUCLEOTIDE SEQUENCE</scope>
    <source>
        <strain evidence="3">NIES 2893</strain>
    </source>
</reference>
<evidence type="ECO:0000313" key="3">
    <source>
        <dbReference type="EMBL" id="GHP03155.1"/>
    </source>
</evidence>
<organism evidence="3 4">
    <name type="scientific">Pycnococcus provasolii</name>
    <dbReference type="NCBI Taxonomy" id="41880"/>
    <lineage>
        <taxon>Eukaryota</taxon>
        <taxon>Viridiplantae</taxon>
        <taxon>Chlorophyta</taxon>
        <taxon>Pseudoscourfieldiophyceae</taxon>
        <taxon>Pseudoscourfieldiales</taxon>
        <taxon>Pycnococcaceae</taxon>
        <taxon>Pycnococcus</taxon>
    </lineage>
</organism>
<gene>
    <name evidence="3" type="ORF">PPROV_000191000</name>
</gene>
<proteinExistence type="predicted"/>
<dbReference type="EMBL" id="BNJQ01000004">
    <property type="protein sequence ID" value="GHP03155.1"/>
    <property type="molecule type" value="Genomic_DNA"/>
</dbReference>
<evidence type="ECO:0000313" key="4">
    <source>
        <dbReference type="Proteomes" id="UP000660262"/>
    </source>
</evidence>
<keyword evidence="2" id="KW-0472">Membrane</keyword>
<protein>
    <recommendedName>
        <fullName evidence="5">Transmembrane protein</fullName>
    </recommendedName>
</protein>
<keyword evidence="2" id="KW-0812">Transmembrane</keyword>
<keyword evidence="2" id="KW-1133">Transmembrane helix</keyword>
<keyword evidence="4" id="KW-1185">Reference proteome</keyword>
<dbReference type="Proteomes" id="UP000660262">
    <property type="component" value="Unassembled WGS sequence"/>
</dbReference>
<dbReference type="AlphaFoldDB" id="A0A830H840"/>
<comment type="caution">
    <text evidence="3">The sequence shown here is derived from an EMBL/GenBank/DDBJ whole genome shotgun (WGS) entry which is preliminary data.</text>
</comment>
<evidence type="ECO:0000256" key="1">
    <source>
        <dbReference type="SAM" id="MobiDB-lite"/>
    </source>
</evidence>
<name>A0A830H840_9CHLO</name>
<evidence type="ECO:0008006" key="5">
    <source>
        <dbReference type="Google" id="ProtNLM"/>
    </source>
</evidence>
<accession>A0A830H840</accession>
<feature type="region of interest" description="Disordered" evidence="1">
    <location>
        <begin position="65"/>
        <end position="86"/>
    </location>
</feature>
<feature type="transmembrane region" description="Helical" evidence="2">
    <location>
        <begin position="14"/>
        <end position="33"/>
    </location>
</feature>
<sequence>MWLAATTRIANAKVSPYAVMITIPGFAYAGWYLHNYSEWRKSRDEQLHRMAVEIVRLESEEKASLAEAPASQTPATQKGRRWWWWR</sequence>